<accession>A0ABT0ZRE7</accession>
<protein>
    <submittedName>
        <fullName evidence="1">DGQHR domain-containing protein</fullName>
    </submittedName>
</protein>
<name>A0ABT0ZRE7_9LACO</name>
<dbReference type="NCBIfam" id="TIGR03187">
    <property type="entry name" value="DGQHR"/>
    <property type="match status" value="1"/>
</dbReference>
<evidence type="ECO:0000313" key="1">
    <source>
        <dbReference type="EMBL" id="MCO0832523.1"/>
    </source>
</evidence>
<reference evidence="1 2" key="1">
    <citation type="submission" date="2022-06" db="EMBL/GenBank/DDBJ databases">
        <title>Fructobacillus taiwanensis sp. nov., isolated from the honeybee.</title>
        <authorList>
            <person name="Chen Y.-S."/>
            <person name="Wang L.-T."/>
            <person name="Lee Y.-S."/>
            <person name="Chang Y.-C."/>
            <person name="Wu H.-C."/>
            <person name="Liao C.-Y."/>
            <person name="Chen W.-H."/>
            <person name="Deng J.-N."/>
            <person name="Wang Y.-H."/>
        </authorList>
    </citation>
    <scope>NUCLEOTIDE SEQUENCE [LARGE SCALE GENOMIC DNA]</scope>
    <source>
        <strain evidence="1 2">W13</strain>
    </source>
</reference>
<sequence>MTGDSRKKKMVKKIPYFKISQLSSEYLVTKMNAKYLIEHVDFEFRFPYRNSRKDIQDAFKYIRDLEKKTGVIAEERERGIQRRTNLSRINSIADFIHENVDKKSLLFTTPLVLGVNLYDDEDGTKLVSEKIEENNLELDEKVRFTIVDGQHRLLGIARYFEKYHISDVDIEIPVMLLPDSDLPQATRVFIDINANQRKVNKSIVYDLYSNIDEEEYAPLNRIKSVVQALNENKTSSLYNQIKMLGTGEGSISLAFMIDYIKGEIIKRNDDFDSNRFLRSLNRYLSAFKAQFDEQVWRGVFLKTTGMGALLLCFMDFADGDIYHYEERDSDLQLQTNLLEISAADLEVQGTGKKAQEILKNRLLKVIK</sequence>
<dbReference type="InterPro" id="IPR017642">
    <property type="entry name" value="DNA_S_mod_DndB"/>
</dbReference>
<comment type="caution">
    <text evidence="1">The sequence shown here is derived from an EMBL/GenBank/DDBJ whole genome shotgun (WGS) entry which is preliminary data.</text>
</comment>
<gene>
    <name evidence="1" type="ORF">NFX39_05450</name>
</gene>
<proteinExistence type="predicted"/>
<keyword evidence="2" id="KW-1185">Reference proteome</keyword>
<organism evidence="1 2">
    <name type="scientific">Fructobacillus apis</name>
    <dbReference type="NCBI Taxonomy" id="2935017"/>
    <lineage>
        <taxon>Bacteria</taxon>
        <taxon>Bacillati</taxon>
        <taxon>Bacillota</taxon>
        <taxon>Bacilli</taxon>
        <taxon>Lactobacillales</taxon>
        <taxon>Lactobacillaceae</taxon>
        <taxon>Fructobacillus</taxon>
    </lineage>
</organism>
<dbReference type="Pfam" id="PF14072">
    <property type="entry name" value="DndB"/>
    <property type="match status" value="1"/>
</dbReference>
<dbReference type="Proteomes" id="UP001523234">
    <property type="component" value="Unassembled WGS sequence"/>
</dbReference>
<evidence type="ECO:0000313" key="2">
    <source>
        <dbReference type="Proteomes" id="UP001523234"/>
    </source>
</evidence>
<dbReference type="CDD" id="cd16413">
    <property type="entry name" value="DGQHR_domain"/>
    <property type="match status" value="1"/>
</dbReference>
<dbReference type="EMBL" id="JAMWYK010000007">
    <property type="protein sequence ID" value="MCO0832523.1"/>
    <property type="molecule type" value="Genomic_DNA"/>
</dbReference>
<dbReference type="RefSeq" id="WP_252443780.1">
    <property type="nucleotide sequence ID" value="NZ_JAMWYK010000007.1"/>
</dbReference>
<dbReference type="InterPro" id="IPR017601">
    <property type="entry name" value="DGQHR-contain_dom"/>
</dbReference>